<comment type="function">
    <text evidence="7">May be involved in the degradation of misfolded endoplasmic reticulum (ER) luminal proteins.</text>
</comment>
<dbReference type="RefSeq" id="XP_058329985.1">
    <property type="nucleotide sequence ID" value="XM_058474245.1"/>
</dbReference>
<keyword evidence="3 7" id="KW-0812">Transmembrane</keyword>
<protein>
    <recommendedName>
        <fullName evidence="7">Derlin</fullName>
    </recommendedName>
</protein>
<reference evidence="9" key="2">
    <citation type="journal article" date="2023" name="IMA Fungus">
        <title>Comparative genomic study of the Penicillium genus elucidates a diverse pangenome and 15 lateral gene transfer events.</title>
        <authorList>
            <person name="Petersen C."/>
            <person name="Sorensen T."/>
            <person name="Nielsen M.R."/>
            <person name="Sondergaard T.E."/>
            <person name="Sorensen J.L."/>
            <person name="Fitzpatrick D.A."/>
            <person name="Frisvad J.C."/>
            <person name="Nielsen K.L."/>
        </authorList>
    </citation>
    <scope>NUCLEOTIDE SEQUENCE</scope>
    <source>
        <strain evidence="9">IBT 19713</strain>
    </source>
</reference>
<evidence type="ECO:0000256" key="1">
    <source>
        <dbReference type="ARBA" id="ARBA00004477"/>
    </source>
</evidence>
<feature type="transmembrane region" description="Helical" evidence="7">
    <location>
        <begin position="96"/>
        <end position="119"/>
    </location>
</feature>
<dbReference type="PANTHER" id="PTHR11009">
    <property type="entry name" value="DER1-LIKE PROTEIN, DERLIN"/>
    <property type="match status" value="1"/>
</dbReference>
<feature type="transmembrane region" description="Helical" evidence="7">
    <location>
        <begin position="52"/>
        <end position="76"/>
    </location>
</feature>
<organism evidence="9 10">
    <name type="scientific">Penicillium chermesinum</name>
    <dbReference type="NCBI Taxonomy" id="63820"/>
    <lineage>
        <taxon>Eukaryota</taxon>
        <taxon>Fungi</taxon>
        <taxon>Dikarya</taxon>
        <taxon>Ascomycota</taxon>
        <taxon>Pezizomycotina</taxon>
        <taxon>Eurotiomycetes</taxon>
        <taxon>Eurotiomycetidae</taxon>
        <taxon>Eurotiales</taxon>
        <taxon>Aspergillaceae</taxon>
        <taxon>Penicillium</taxon>
    </lineage>
</organism>
<accession>A0A9W9NYD0</accession>
<dbReference type="SUPFAM" id="SSF144091">
    <property type="entry name" value="Rhomboid-like"/>
    <property type="match status" value="1"/>
</dbReference>
<dbReference type="InterPro" id="IPR035952">
    <property type="entry name" value="Rhomboid-like_sf"/>
</dbReference>
<name>A0A9W9NYD0_9EURO</name>
<proteinExistence type="inferred from homology"/>
<keyword evidence="4 7" id="KW-0256">Endoplasmic reticulum</keyword>
<keyword evidence="10" id="KW-1185">Reference proteome</keyword>
<comment type="similarity">
    <text evidence="2 7">Belongs to the derlin family.</text>
</comment>
<keyword evidence="6 7" id="KW-0472">Membrane</keyword>
<keyword evidence="5 7" id="KW-1133">Transmembrane helix</keyword>
<feature type="transmembrane region" description="Helical" evidence="7">
    <location>
        <begin position="17"/>
        <end position="40"/>
    </location>
</feature>
<evidence type="ECO:0000256" key="2">
    <source>
        <dbReference type="ARBA" id="ARBA00008917"/>
    </source>
</evidence>
<dbReference type="Gene3D" id="1.20.1540.10">
    <property type="entry name" value="Rhomboid-like"/>
    <property type="match status" value="1"/>
</dbReference>
<evidence type="ECO:0000256" key="8">
    <source>
        <dbReference type="SAM" id="MobiDB-lite"/>
    </source>
</evidence>
<dbReference type="OrthoDB" id="19102at2759"/>
<evidence type="ECO:0000256" key="6">
    <source>
        <dbReference type="ARBA" id="ARBA00023136"/>
    </source>
</evidence>
<evidence type="ECO:0000313" key="10">
    <source>
        <dbReference type="Proteomes" id="UP001150941"/>
    </source>
</evidence>
<dbReference type="GeneID" id="83201548"/>
<dbReference type="AlphaFoldDB" id="A0A9W9NYD0"/>
<feature type="region of interest" description="Disordered" evidence="8">
    <location>
        <begin position="229"/>
        <end position="260"/>
    </location>
</feature>
<dbReference type="EMBL" id="JAPQKS010000004">
    <property type="protein sequence ID" value="KAJ5231992.1"/>
    <property type="molecule type" value="Genomic_DNA"/>
</dbReference>
<dbReference type="GO" id="GO:0005789">
    <property type="term" value="C:endoplasmic reticulum membrane"/>
    <property type="evidence" value="ECO:0007669"/>
    <property type="project" value="UniProtKB-SubCell"/>
</dbReference>
<evidence type="ECO:0000256" key="7">
    <source>
        <dbReference type="RuleBase" id="RU363059"/>
    </source>
</evidence>
<dbReference type="InterPro" id="IPR007599">
    <property type="entry name" value="DER1"/>
</dbReference>
<comment type="caution">
    <text evidence="9">The sequence shown here is derived from an EMBL/GenBank/DDBJ whole genome shotgun (WGS) entry which is preliminary data.</text>
</comment>
<dbReference type="GO" id="GO:0006950">
    <property type="term" value="P:response to stress"/>
    <property type="evidence" value="ECO:0007669"/>
    <property type="project" value="UniProtKB-ARBA"/>
</dbReference>
<dbReference type="Pfam" id="PF04511">
    <property type="entry name" value="DER1"/>
    <property type="match status" value="1"/>
</dbReference>
<comment type="caution">
    <text evidence="7">Lacks conserved residue(s) required for the propagation of feature annotation.</text>
</comment>
<evidence type="ECO:0000256" key="5">
    <source>
        <dbReference type="ARBA" id="ARBA00022989"/>
    </source>
</evidence>
<sequence length="260" mass="29621">MDIQAVYWAAPPVTRTIVTLTLVQSLLVIGGLLSSYYVLFVPGLVFKFPPEIWRLVTPFLLTGPKLNFFFDLYFMFTYGSHLERKSARLSHPGDFFVYLVFVASSILLTSGFYLGNYVLTSALIMAMIYTYSLDNRGTTTHLLFIQIRVEYLPWAMLVIAFVSNGWDAALAESMGIVAAHQWEFLTRIWPAFGGGKDYLKTPAVVRRYFARYTEDVGRREYGRFWRPSQPHEAREGANTERPPLPDSWRSWGSGQRLGGG</sequence>
<reference evidence="9" key="1">
    <citation type="submission" date="2022-11" db="EMBL/GenBank/DDBJ databases">
        <authorList>
            <person name="Petersen C."/>
        </authorList>
    </citation>
    <scope>NUCLEOTIDE SEQUENCE</scope>
    <source>
        <strain evidence="9">IBT 19713</strain>
    </source>
</reference>
<feature type="compositionally biased region" description="Basic and acidic residues" evidence="8">
    <location>
        <begin position="229"/>
        <end position="238"/>
    </location>
</feature>
<dbReference type="Proteomes" id="UP001150941">
    <property type="component" value="Unassembled WGS sequence"/>
</dbReference>
<evidence type="ECO:0000313" key="9">
    <source>
        <dbReference type="EMBL" id="KAJ5231992.1"/>
    </source>
</evidence>
<comment type="subcellular location">
    <subcellularLocation>
        <location evidence="1 7">Endoplasmic reticulum membrane</location>
        <topology evidence="1 7">Multi-pass membrane protein</topology>
    </subcellularLocation>
</comment>
<evidence type="ECO:0000256" key="3">
    <source>
        <dbReference type="ARBA" id="ARBA00022692"/>
    </source>
</evidence>
<gene>
    <name evidence="9" type="ORF">N7468_004948</name>
</gene>
<evidence type="ECO:0000256" key="4">
    <source>
        <dbReference type="ARBA" id="ARBA00022824"/>
    </source>
</evidence>